<dbReference type="Proteomes" id="UP000095645">
    <property type="component" value="Unassembled WGS sequence"/>
</dbReference>
<feature type="transmembrane region" description="Helical" evidence="6">
    <location>
        <begin position="158"/>
        <end position="182"/>
    </location>
</feature>
<reference evidence="9 11" key="2">
    <citation type="submission" date="2018-08" db="EMBL/GenBank/DDBJ databases">
        <title>A genome reference for cultivated species of the human gut microbiota.</title>
        <authorList>
            <person name="Zou Y."/>
            <person name="Xue W."/>
            <person name="Luo G."/>
        </authorList>
    </citation>
    <scope>NUCLEOTIDE SEQUENCE [LARGE SCALE GENOMIC DNA]</scope>
    <source>
        <strain evidence="9 11">AM27-32LB</strain>
    </source>
</reference>
<feature type="domain" description="ABC3 transporter permease C-terminal" evidence="7">
    <location>
        <begin position="65"/>
        <end position="185"/>
    </location>
</feature>
<dbReference type="Pfam" id="PF02687">
    <property type="entry name" value="FtsX"/>
    <property type="match status" value="2"/>
</dbReference>
<feature type="transmembrane region" description="Helical" evidence="6">
    <location>
        <begin position="105"/>
        <end position="131"/>
    </location>
</feature>
<dbReference type="PANTHER" id="PTHR46795">
    <property type="entry name" value="ABC TRANSPORTER PERMEASE-RELATED-RELATED"/>
    <property type="match status" value="1"/>
</dbReference>
<reference evidence="8 10" key="1">
    <citation type="submission" date="2015-09" db="EMBL/GenBank/DDBJ databases">
        <authorList>
            <consortium name="Pathogen Informatics"/>
        </authorList>
    </citation>
    <scope>NUCLEOTIDE SEQUENCE [LARGE SCALE GENOMIC DNA]</scope>
    <source>
        <strain evidence="8 10">2789STDY5834861</strain>
    </source>
</reference>
<dbReference type="GO" id="GO:0005886">
    <property type="term" value="C:plasma membrane"/>
    <property type="evidence" value="ECO:0007669"/>
    <property type="project" value="UniProtKB-SubCell"/>
</dbReference>
<feature type="transmembrane region" description="Helical" evidence="6">
    <location>
        <begin position="230"/>
        <end position="251"/>
    </location>
</feature>
<dbReference type="InterPro" id="IPR052536">
    <property type="entry name" value="ABC-4_Integral_Memb_Prot"/>
</dbReference>
<sequence>MFFNLAWRNSKRNRSENLIYFLTMVTAVATFYIVLSLGSQDVMRFLEEIESDAVNRLLTMLMPTVYLFSLLFVFFLVIFANKYQLECRSRELGLYLMFGMTKRHLFIQIMAEGLITSLLALLGGLICGGFLSEVISLATARLVGRGIIAHQSSFSVSAVLLTTLGFLMIQVVALFILCGKLFNKEIHQLLYGEMAKKQQVGKMSGNLFSLILGAVVLTLAYWVILKYFMVAGGMMIIVAVILGIVGTMLFIRGLAGLLSAAAASVKRNTTHGLYIFTLRQLHENIVHKYISIGVASILIMLTIMLIADGSTRIMSYGNQMTRGSSVYDFTVTGNEATVEKYLSGKQMQPYVADLSRMETGTMKRPASVKANSFIDWSGLREQVVLNLPPEVEDPVTQGATSYEFSPNQPAALNLLGCIDTTGASPFLIPVSSYNELLEAAGEKTIVLGIDEAVFYLNPDFQGSTKEETTTMLNQIAEDARANGKVLISIDGLPITLIPFVPMKGLTADENVKIITALIVSDEVYSEYVNPDTVTVYHNFCIPSETVEADGLMVSIMEARDLLKPSGLYCESYLDNFGRQLFYVISGSYTTLYMGFMLLIIACALLALQFLTQMRETKARYATLSILGARREQMKRSINQQVLWYFLLPLFPACISGTVGICAMQHYLYSNMAKLQQSYPMLLVMALVVVCMLALYGVAIARTANREISKLNWKPNA</sequence>
<evidence type="ECO:0000259" key="7">
    <source>
        <dbReference type="Pfam" id="PF02687"/>
    </source>
</evidence>
<organism evidence="8 10">
    <name type="scientific">Blautia obeum</name>
    <dbReference type="NCBI Taxonomy" id="40520"/>
    <lineage>
        <taxon>Bacteria</taxon>
        <taxon>Bacillati</taxon>
        <taxon>Bacillota</taxon>
        <taxon>Clostridia</taxon>
        <taxon>Lachnospirales</taxon>
        <taxon>Lachnospiraceae</taxon>
        <taxon>Blautia</taxon>
    </lineage>
</organism>
<keyword evidence="4 6" id="KW-1133">Transmembrane helix</keyword>
<comment type="subcellular location">
    <subcellularLocation>
        <location evidence="1">Cell membrane</location>
        <topology evidence="1">Multi-pass membrane protein</topology>
    </subcellularLocation>
</comment>
<proteinExistence type="predicted"/>
<evidence type="ECO:0000313" key="11">
    <source>
        <dbReference type="Proteomes" id="UP000283928"/>
    </source>
</evidence>
<dbReference type="EMBL" id="QSKO01000016">
    <property type="protein sequence ID" value="RHE73220.1"/>
    <property type="molecule type" value="Genomic_DNA"/>
</dbReference>
<accession>A0A173YBP0</accession>
<dbReference type="EMBL" id="CYZP01000004">
    <property type="protein sequence ID" value="CUN60990.1"/>
    <property type="molecule type" value="Genomic_DNA"/>
</dbReference>
<evidence type="ECO:0000256" key="4">
    <source>
        <dbReference type="ARBA" id="ARBA00022989"/>
    </source>
</evidence>
<evidence type="ECO:0000313" key="8">
    <source>
        <dbReference type="EMBL" id="CUN60990.1"/>
    </source>
</evidence>
<dbReference type="InterPro" id="IPR003838">
    <property type="entry name" value="ABC3_permease_C"/>
</dbReference>
<keyword evidence="3 6" id="KW-0812">Transmembrane</keyword>
<dbReference type="AlphaFoldDB" id="A0A173YBP0"/>
<evidence type="ECO:0000256" key="6">
    <source>
        <dbReference type="SAM" id="Phobius"/>
    </source>
</evidence>
<dbReference type="Proteomes" id="UP000283928">
    <property type="component" value="Unassembled WGS sequence"/>
</dbReference>
<feature type="transmembrane region" description="Helical" evidence="6">
    <location>
        <begin position="18"/>
        <end position="37"/>
    </location>
</feature>
<feature type="transmembrane region" description="Helical" evidence="6">
    <location>
        <begin position="57"/>
        <end position="80"/>
    </location>
</feature>
<feature type="domain" description="ABC3 transporter permease C-terminal" evidence="7">
    <location>
        <begin position="593"/>
        <end position="706"/>
    </location>
</feature>
<feature type="transmembrane region" description="Helical" evidence="6">
    <location>
        <begin position="203"/>
        <end position="224"/>
    </location>
</feature>
<name>A0A173YBP0_9FIRM</name>
<feature type="transmembrane region" description="Helical" evidence="6">
    <location>
        <begin position="591"/>
        <end position="610"/>
    </location>
</feature>
<evidence type="ECO:0000313" key="9">
    <source>
        <dbReference type="EMBL" id="RHE73220.1"/>
    </source>
</evidence>
<feature type="transmembrane region" description="Helical" evidence="6">
    <location>
        <begin position="289"/>
        <end position="307"/>
    </location>
</feature>
<evidence type="ECO:0000256" key="1">
    <source>
        <dbReference type="ARBA" id="ARBA00004651"/>
    </source>
</evidence>
<evidence type="ECO:0000313" key="10">
    <source>
        <dbReference type="Proteomes" id="UP000095645"/>
    </source>
</evidence>
<evidence type="ECO:0000256" key="3">
    <source>
        <dbReference type="ARBA" id="ARBA00022692"/>
    </source>
</evidence>
<evidence type="ECO:0000256" key="2">
    <source>
        <dbReference type="ARBA" id="ARBA00022475"/>
    </source>
</evidence>
<feature type="transmembrane region" description="Helical" evidence="6">
    <location>
        <begin position="678"/>
        <end position="700"/>
    </location>
</feature>
<keyword evidence="5 6" id="KW-0472">Membrane</keyword>
<dbReference type="RefSeq" id="WP_008400029.1">
    <property type="nucleotide sequence ID" value="NZ_CYZP01000004.1"/>
</dbReference>
<gene>
    <name evidence="9" type="ORF">DW723_11325</name>
    <name evidence="8" type="ORF">ERS852476_00593</name>
</gene>
<keyword evidence="2" id="KW-1003">Cell membrane</keyword>
<feature type="transmembrane region" description="Helical" evidence="6">
    <location>
        <begin position="641"/>
        <end position="666"/>
    </location>
</feature>
<evidence type="ECO:0000256" key="5">
    <source>
        <dbReference type="ARBA" id="ARBA00023136"/>
    </source>
</evidence>
<dbReference type="GeneID" id="75079539"/>
<dbReference type="PANTHER" id="PTHR46795:SF3">
    <property type="entry name" value="ABC TRANSPORTER PERMEASE"/>
    <property type="match status" value="1"/>
</dbReference>
<protein>
    <submittedName>
        <fullName evidence="9">ABC transporter permease</fullName>
    </submittedName>
    <submittedName>
        <fullName evidence="8">FtsX-like permease family</fullName>
    </submittedName>
</protein>